<dbReference type="PRINTS" id="PR00507">
    <property type="entry name" value="N12N6MTFRASE"/>
</dbReference>
<keyword evidence="2" id="KW-0680">Restriction system</keyword>
<feature type="domain" description="DNA methylase adenine-specific" evidence="4">
    <location>
        <begin position="23"/>
        <end position="242"/>
    </location>
</feature>
<dbReference type="PANTHER" id="PTHR42998:SF1">
    <property type="entry name" value="TYPE I RESTRICTION ENZYME HINDI METHYLASE SUBUNIT"/>
    <property type="match status" value="1"/>
</dbReference>
<dbReference type="SUPFAM" id="SSF116734">
    <property type="entry name" value="DNA methylase specificity domain"/>
    <property type="match status" value="1"/>
</dbReference>
<evidence type="ECO:0000256" key="1">
    <source>
        <dbReference type="ARBA" id="ARBA00006594"/>
    </source>
</evidence>
<comment type="similarity">
    <text evidence="1">Belongs to the N(4)/N(6)-methyltransferase family.</text>
</comment>
<dbReference type="Gene3D" id="3.40.50.150">
    <property type="entry name" value="Vaccinia Virus protein VP39"/>
    <property type="match status" value="1"/>
</dbReference>
<proteinExistence type="inferred from homology"/>
<name>A0A1R1HZJ6_9RHOO</name>
<dbReference type="GO" id="GO:0008170">
    <property type="term" value="F:N-methyltransferase activity"/>
    <property type="evidence" value="ECO:0007669"/>
    <property type="project" value="InterPro"/>
</dbReference>
<protein>
    <recommendedName>
        <fullName evidence="4">DNA methylase adenine-specific domain-containing protein</fullName>
    </recommendedName>
</protein>
<keyword evidence="3" id="KW-0238">DNA-binding</keyword>
<dbReference type="OrthoDB" id="9784823at2"/>
<dbReference type="GO" id="GO:0009307">
    <property type="term" value="P:DNA restriction-modification system"/>
    <property type="evidence" value="ECO:0007669"/>
    <property type="project" value="UniProtKB-KW"/>
</dbReference>
<comment type="caution">
    <text evidence="5">The sequence shown here is derived from an EMBL/GenBank/DDBJ whole genome shotgun (WGS) entry which is preliminary data.</text>
</comment>
<evidence type="ECO:0000259" key="4">
    <source>
        <dbReference type="Pfam" id="PF02384"/>
    </source>
</evidence>
<evidence type="ECO:0000256" key="3">
    <source>
        <dbReference type="ARBA" id="ARBA00023125"/>
    </source>
</evidence>
<dbReference type="InterPro" id="IPR003356">
    <property type="entry name" value="DNA_methylase_A-5"/>
</dbReference>
<dbReference type="InterPro" id="IPR044946">
    <property type="entry name" value="Restrct_endonuc_typeI_TRD_sf"/>
</dbReference>
<dbReference type="EMBL" id="MTHD01000007">
    <property type="protein sequence ID" value="OMG51881.1"/>
    <property type="molecule type" value="Genomic_DNA"/>
</dbReference>
<dbReference type="PANTHER" id="PTHR42998">
    <property type="entry name" value="TYPE I RESTRICTION ENZYME HINDVIIP M PROTEIN-RELATED"/>
    <property type="match status" value="1"/>
</dbReference>
<dbReference type="SUPFAM" id="SSF53335">
    <property type="entry name" value="S-adenosyl-L-methionine-dependent methyltransferases"/>
    <property type="match status" value="1"/>
</dbReference>
<dbReference type="Pfam" id="PF02384">
    <property type="entry name" value="N6_Mtase"/>
    <property type="match status" value="1"/>
</dbReference>
<dbReference type="Gene3D" id="3.90.220.20">
    <property type="entry name" value="DNA methylase specificity domains"/>
    <property type="match status" value="1"/>
</dbReference>
<dbReference type="GO" id="GO:0003677">
    <property type="term" value="F:DNA binding"/>
    <property type="evidence" value="ECO:0007669"/>
    <property type="project" value="UniProtKB-KW"/>
</dbReference>
<dbReference type="RefSeq" id="WP_076097354.1">
    <property type="nucleotide sequence ID" value="NZ_MTHD01000007.1"/>
</dbReference>
<dbReference type="Proteomes" id="UP000187526">
    <property type="component" value="Unassembled WGS sequence"/>
</dbReference>
<evidence type="ECO:0000313" key="5">
    <source>
        <dbReference type="EMBL" id="OMG51881.1"/>
    </source>
</evidence>
<evidence type="ECO:0000313" key="6">
    <source>
        <dbReference type="Proteomes" id="UP000187526"/>
    </source>
</evidence>
<dbReference type="STRING" id="418702.BJN45_16820"/>
<gene>
    <name evidence="5" type="ORF">BJN45_16820</name>
</gene>
<dbReference type="CDD" id="cd02440">
    <property type="entry name" value="AdoMet_MTases"/>
    <property type="match status" value="1"/>
</dbReference>
<dbReference type="InterPro" id="IPR029063">
    <property type="entry name" value="SAM-dependent_MTases_sf"/>
</dbReference>
<evidence type="ECO:0000256" key="2">
    <source>
        <dbReference type="ARBA" id="ARBA00022747"/>
    </source>
</evidence>
<dbReference type="InterPro" id="IPR052916">
    <property type="entry name" value="Type-I_RE_MTase_Subunit"/>
</dbReference>
<reference evidence="5 6" key="1">
    <citation type="submission" date="2016-10" db="EMBL/GenBank/DDBJ databases">
        <title>Alkaliphiles isolated from bioreactors.</title>
        <authorList>
            <person name="Salah Z."/>
            <person name="Rout S.P."/>
            <person name="Humphreys P.N."/>
        </authorList>
    </citation>
    <scope>NUCLEOTIDE SEQUENCE [LARGE SCALE GENOMIC DNA]</scope>
    <source>
        <strain evidence="5 6">ZS02</strain>
    </source>
</reference>
<organism evidence="5 6">
    <name type="scientific">Azonexus hydrophilus</name>
    <dbReference type="NCBI Taxonomy" id="418702"/>
    <lineage>
        <taxon>Bacteria</taxon>
        <taxon>Pseudomonadati</taxon>
        <taxon>Pseudomonadota</taxon>
        <taxon>Betaproteobacteria</taxon>
        <taxon>Rhodocyclales</taxon>
        <taxon>Azonexaceae</taxon>
        <taxon>Azonexus</taxon>
    </lineage>
</organism>
<dbReference type="AlphaFoldDB" id="A0A1R1HZJ6"/>
<keyword evidence="6" id="KW-1185">Reference proteome</keyword>
<sequence length="422" mass="45866">MALFETFFTCESVSMTIIGAPFRNSKSDTLGRYYTTALASEVLVNELRTNDPSRVLDLGCGGGALSVAARSAWKHAEIVTVDIDAASKIALNRLASTQETGVIRHFSVDALRPDLPAVLGGESALSDLAICNPPFIRPKWRKGFEDVLKGAGLDACYTSKHDITGEVLFLAQNLRLVRTSGHIGIIVPDSIVSGKKHRGLRECLLACHRIESVIRLPRTAFAGTDAQGYVLVLTKDRPSTDGIVTREMFPDGTLGAPLWMDPRDAAVRLDMSYQPVGQPRDAVKLVDLVASVRRGNVSSSERLQLTTPAFHTTDFPKDGLSSFSFGRKFGINSSLPACGIYAQAGDILLARVGRNLEKKICLVAKGAAMVTDCVYVIRPLPDQTMRIFNALTSNRGRNWLARVSHGVSARQLPKCDLLQFPI</sequence>
<accession>A0A1R1HZJ6</accession>